<dbReference type="Pfam" id="PF00069">
    <property type="entry name" value="Pkinase"/>
    <property type="match status" value="1"/>
</dbReference>
<reference evidence="8 9" key="1">
    <citation type="submission" date="2020-07" db="EMBL/GenBank/DDBJ databases">
        <title>Sequencing the genomes of 1000 actinobacteria strains.</title>
        <authorList>
            <person name="Klenk H.-P."/>
        </authorList>
    </citation>
    <scope>NUCLEOTIDE SEQUENCE [LARGE SCALE GENOMIC DNA]</scope>
    <source>
        <strain evidence="8 9">DSM 45927</strain>
    </source>
</reference>
<feature type="domain" description="Protein kinase" evidence="7">
    <location>
        <begin position="30"/>
        <end position="282"/>
    </location>
</feature>
<dbReference type="PROSITE" id="PS00107">
    <property type="entry name" value="PROTEIN_KINASE_ATP"/>
    <property type="match status" value="1"/>
</dbReference>
<dbReference type="GO" id="GO:0004674">
    <property type="term" value="F:protein serine/threonine kinase activity"/>
    <property type="evidence" value="ECO:0007669"/>
    <property type="project" value="TreeGrafter"/>
</dbReference>
<dbReference type="InterPro" id="IPR008271">
    <property type="entry name" value="Ser/Thr_kinase_AS"/>
</dbReference>
<evidence type="ECO:0000313" key="9">
    <source>
        <dbReference type="Proteomes" id="UP000575985"/>
    </source>
</evidence>
<dbReference type="EMBL" id="JACCFO010000001">
    <property type="protein sequence ID" value="NYI97624.1"/>
    <property type="molecule type" value="Genomic_DNA"/>
</dbReference>
<dbReference type="SMART" id="SM00220">
    <property type="entry name" value="S_TKc"/>
    <property type="match status" value="1"/>
</dbReference>
<dbReference type="PANTHER" id="PTHR43289:SF34">
    <property type="entry name" value="SERINE_THREONINE-PROTEIN KINASE YBDM-RELATED"/>
    <property type="match status" value="1"/>
</dbReference>
<dbReference type="SUPFAM" id="SSF56112">
    <property type="entry name" value="Protein kinase-like (PK-like)"/>
    <property type="match status" value="1"/>
</dbReference>
<feature type="region of interest" description="Disordered" evidence="6">
    <location>
        <begin position="434"/>
        <end position="453"/>
    </location>
</feature>
<proteinExistence type="predicted"/>
<evidence type="ECO:0000256" key="5">
    <source>
        <dbReference type="PROSITE-ProRule" id="PRU10141"/>
    </source>
</evidence>
<dbReference type="InterPro" id="IPR000719">
    <property type="entry name" value="Prot_kinase_dom"/>
</dbReference>
<dbReference type="RefSeq" id="WP_179768938.1">
    <property type="nucleotide sequence ID" value="NZ_JACCFO010000001.1"/>
</dbReference>
<dbReference type="AlphaFoldDB" id="A0A853BRX4"/>
<dbReference type="Gene3D" id="3.30.200.20">
    <property type="entry name" value="Phosphorylase Kinase, domain 1"/>
    <property type="match status" value="1"/>
</dbReference>
<organism evidence="8 9">
    <name type="scientific">Streptomonospora nanhaiensis</name>
    <dbReference type="NCBI Taxonomy" id="1323731"/>
    <lineage>
        <taxon>Bacteria</taxon>
        <taxon>Bacillati</taxon>
        <taxon>Actinomycetota</taxon>
        <taxon>Actinomycetes</taxon>
        <taxon>Streptosporangiales</taxon>
        <taxon>Nocardiopsidaceae</taxon>
        <taxon>Streptomonospora</taxon>
    </lineage>
</organism>
<dbReference type="CDD" id="cd14014">
    <property type="entry name" value="STKc_PknB_like"/>
    <property type="match status" value="1"/>
</dbReference>
<protein>
    <recommendedName>
        <fullName evidence="7">Protein kinase domain-containing protein</fullName>
    </recommendedName>
</protein>
<feature type="binding site" evidence="5">
    <location>
        <position position="58"/>
    </location>
    <ligand>
        <name>ATP</name>
        <dbReference type="ChEBI" id="CHEBI:30616"/>
    </ligand>
</feature>
<dbReference type="GO" id="GO:0005524">
    <property type="term" value="F:ATP binding"/>
    <property type="evidence" value="ECO:0007669"/>
    <property type="project" value="UniProtKB-UniRule"/>
</dbReference>
<evidence type="ECO:0000256" key="4">
    <source>
        <dbReference type="ARBA" id="ARBA00022840"/>
    </source>
</evidence>
<sequence>MSAHPGADGVPLPPELRPLDGGDPRAIGPYTVVGRLGQGGMGTVFGAVGAEGTCIAVKVVHERFAEDPAFREAFAREVELMRRVRGVYTAAVHAADTEAARPWVATDFVPGTTLRRRVEQEGPLEPDMLLAFAAGTAEALTAIHAAGIAHCDVKPGNVMLSPEGPRVLDFGIARPAGRSAAGRTAGATFGSPGWVSPERYRGAEPGMPADVFAWGCLVAYAATGRPPFGTGDAQDKRRRTLAGDADLAGVPDTLRPVVELAMAADPAARPTAESVYRGLIAFASPDDISRVETRDLTRRLLDVVGSRWRGIDASWHDPRKWLAAARFAGAVGGAALAAGGGAAGVGGAGAGAAGAAGAGAGTGGAGGGAGLAGAAGGAGAAGATGAGGAGAAGGATAGAAAGGLKIGAIAASAVIVVGGLGAGGYFTLDALSSENEPPQEQAAPSPSPTLGTPDEIVAGIVRTVETADSYRAVEATTPTDGLPSQVEHVLSTSGGEPVFQTTTVTGSPESPEFAMDLIYRPEADTLIERTWGPGAPSDDYVASSTAVNEAVRWQNSRAVVLAPLESLADTMEVGGRSEDEVDGTPAVRVTGTFDLDVPNGEFPFEADGLDFSLWAAMDGSPLRLEYELTGDDPLAATEYVWTYGGFDGLDGDLCGAVEGVPSVERALLVPTDDGIDCGEARAVAEEYLAMPDEEKEGSGYVAEVDGWVCGLASTAEVANRLSEAAGTCYQGELGARERVDLVRLH</sequence>
<keyword evidence="4 5" id="KW-0067">ATP-binding</keyword>
<dbReference type="InterPro" id="IPR017441">
    <property type="entry name" value="Protein_kinase_ATP_BS"/>
</dbReference>
<dbReference type="Gene3D" id="1.10.510.10">
    <property type="entry name" value="Transferase(Phosphotransferase) domain 1"/>
    <property type="match status" value="1"/>
</dbReference>
<keyword evidence="2 5" id="KW-0547">Nucleotide-binding</keyword>
<evidence type="ECO:0000256" key="6">
    <source>
        <dbReference type="SAM" id="MobiDB-lite"/>
    </source>
</evidence>
<dbReference type="InterPro" id="IPR011009">
    <property type="entry name" value="Kinase-like_dom_sf"/>
</dbReference>
<feature type="region of interest" description="Disordered" evidence="6">
    <location>
        <begin position="1"/>
        <end position="23"/>
    </location>
</feature>
<evidence type="ECO:0000259" key="7">
    <source>
        <dbReference type="PROSITE" id="PS50011"/>
    </source>
</evidence>
<keyword evidence="1" id="KW-0808">Transferase</keyword>
<evidence type="ECO:0000313" key="8">
    <source>
        <dbReference type="EMBL" id="NYI97624.1"/>
    </source>
</evidence>
<evidence type="ECO:0000256" key="2">
    <source>
        <dbReference type="ARBA" id="ARBA00022741"/>
    </source>
</evidence>
<evidence type="ECO:0000256" key="1">
    <source>
        <dbReference type="ARBA" id="ARBA00022679"/>
    </source>
</evidence>
<dbReference type="Proteomes" id="UP000575985">
    <property type="component" value="Unassembled WGS sequence"/>
</dbReference>
<gene>
    <name evidence="8" type="ORF">HNR12_003901</name>
</gene>
<name>A0A853BRX4_9ACTN</name>
<accession>A0A853BRX4</accession>
<dbReference type="PANTHER" id="PTHR43289">
    <property type="entry name" value="MITOGEN-ACTIVATED PROTEIN KINASE KINASE KINASE 20-RELATED"/>
    <property type="match status" value="1"/>
</dbReference>
<keyword evidence="9" id="KW-1185">Reference proteome</keyword>
<dbReference type="PROSITE" id="PS50011">
    <property type="entry name" value="PROTEIN_KINASE_DOM"/>
    <property type="match status" value="1"/>
</dbReference>
<evidence type="ECO:0000256" key="3">
    <source>
        <dbReference type="ARBA" id="ARBA00022777"/>
    </source>
</evidence>
<comment type="caution">
    <text evidence="8">The sequence shown here is derived from an EMBL/GenBank/DDBJ whole genome shotgun (WGS) entry which is preliminary data.</text>
</comment>
<keyword evidence="3" id="KW-0418">Kinase</keyword>
<dbReference type="PROSITE" id="PS00108">
    <property type="entry name" value="PROTEIN_KINASE_ST"/>
    <property type="match status" value="1"/>
</dbReference>